<dbReference type="EMBL" id="JABCRI010000021">
    <property type="protein sequence ID" value="KAF8380158.1"/>
    <property type="molecule type" value="Genomic_DNA"/>
</dbReference>
<dbReference type="PANTHER" id="PTHR36723">
    <property type="entry name" value="F22C12.19"/>
    <property type="match status" value="1"/>
</dbReference>
<name>A0A835D4L1_TETSI</name>
<accession>A0A835D4L1</accession>
<evidence type="ECO:0000313" key="2">
    <source>
        <dbReference type="Proteomes" id="UP000655225"/>
    </source>
</evidence>
<evidence type="ECO:0000313" key="1">
    <source>
        <dbReference type="EMBL" id="KAF8380158.1"/>
    </source>
</evidence>
<keyword evidence="2" id="KW-1185">Reference proteome</keyword>
<gene>
    <name evidence="1" type="ORF">HHK36_027641</name>
</gene>
<dbReference type="AlphaFoldDB" id="A0A835D4L1"/>
<comment type="caution">
    <text evidence="1">The sequence shown here is derived from an EMBL/GenBank/DDBJ whole genome shotgun (WGS) entry which is preliminary data.</text>
</comment>
<dbReference type="PANTHER" id="PTHR36723:SF1">
    <property type="entry name" value="F22C12.19"/>
    <property type="match status" value="1"/>
</dbReference>
<reference evidence="1 2" key="1">
    <citation type="submission" date="2020-04" db="EMBL/GenBank/DDBJ databases">
        <title>Plant Genome Project.</title>
        <authorList>
            <person name="Zhang R.-G."/>
        </authorList>
    </citation>
    <scope>NUCLEOTIDE SEQUENCE [LARGE SCALE GENOMIC DNA]</scope>
    <source>
        <strain evidence="1">YNK0</strain>
        <tissue evidence="1">Leaf</tissue>
    </source>
</reference>
<sequence>MDSVELTLPAVAVSLILTSEGYHGVGVTVEEAEAREPECVSIPISPLIARCCSSLSHKDVTCAVTASGQNLTSQNKLADAELCRHVRKVLKSSIPCSTRPHIEQVEESMSQAGADEINAISEKLGSNLTKCSFAGNSFSA</sequence>
<protein>
    <submittedName>
        <fullName evidence="1">Uncharacterized protein</fullName>
    </submittedName>
</protein>
<organism evidence="1 2">
    <name type="scientific">Tetracentron sinense</name>
    <name type="common">Spur-leaf</name>
    <dbReference type="NCBI Taxonomy" id="13715"/>
    <lineage>
        <taxon>Eukaryota</taxon>
        <taxon>Viridiplantae</taxon>
        <taxon>Streptophyta</taxon>
        <taxon>Embryophyta</taxon>
        <taxon>Tracheophyta</taxon>
        <taxon>Spermatophyta</taxon>
        <taxon>Magnoliopsida</taxon>
        <taxon>Trochodendrales</taxon>
        <taxon>Trochodendraceae</taxon>
        <taxon>Tetracentron</taxon>
    </lineage>
</organism>
<proteinExistence type="predicted"/>
<dbReference type="Proteomes" id="UP000655225">
    <property type="component" value="Unassembled WGS sequence"/>
</dbReference>